<reference evidence="2" key="1">
    <citation type="journal article" date="2020" name="Stud. Mycol.">
        <title>101 Dothideomycetes genomes: a test case for predicting lifestyles and emergence of pathogens.</title>
        <authorList>
            <person name="Haridas S."/>
            <person name="Albert R."/>
            <person name="Binder M."/>
            <person name="Bloem J."/>
            <person name="Labutti K."/>
            <person name="Salamov A."/>
            <person name="Andreopoulos B."/>
            <person name="Baker S."/>
            <person name="Barry K."/>
            <person name="Bills G."/>
            <person name="Bluhm B."/>
            <person name="Cannon C."/>
            <person name="Castanera R."/>
            <person name="Culley D."/>
            <person name="Daum C."/>
            <person name="Ezra D."/>
            <person name="Gonzalez J."/>
            <person name="Henrissat B."/>
            <person name="Kuo A."/>
            <person name="Liang C."/>
            <person name="Lipzen A."/>
            <person name="Lutzoni F."/>
            <person name="Magnuson J."/>
            <person name="Mondo S."/>
            <person name="Nolan M."/>
            <person name="Ohm R."/>
            <person name="Pangilinan J."/>
            <person name="Park H.-J."/>
            <person name="Ramirez L."/>
            <person name="Alfaro M."/>
            <person name="Sun H."/>
            <person name="Tritt A."/>
            <person name="Yoshinaga Y."/>
            <person name="Zwiers L.-H."/>
            <person name="Turgeon B."/>
            <person name="Goodwin S."/>
            <person name="Spatafora J."/>
            <person name="Crous P."/>
            <person name="Grigoriev I."/>
        </authorList>
    </citation>
    <scope>NUCLEOTIDE SEQUENCE</scope>
    <source>
        <strain evidence="2">CBS 207.26</strain>
    </source>
</reference>
<name>A0A6A6ERM2_9PEZI</name>
<accession>A0A6A6ERM2</accession>
<feature type="region of interest" description="Disordered" evidence="1">
    <location>
        <begin position="73"/>
        <end position="94"/>
    </location>
</feature>
<keyword evidence="3" id="KW-1185">Reference proteome</keyword>
<evidence type="ECO:0000313" key="3">
    <source>
        <dbReference type="Proteomes" id="UP000800200"/>
    </source>
</evidence>
<feature type="non-terminal residue" evidence="2">
    <location>
        <position position="94"/>
    </location>
</feature>
<organism evidence="2 3">
    <name type="scientific">Zopfia rhizophila CBS 207.26</name>
    <dbReference type="NCBI Taxonomy" id="1314779"/>
    <lineage>
        <taxon>Eukaryota</taxon>
        <taxon>Fungi</taxon>
        <taxon>Dikarya</taxon>
        <taxon>Ascomycota</taxon>
        <taxon>Pezizomycotina</taxon>
        <taxon>Dothideomycetes</taxon>
        <taxon>Dothideomycetes incertae sedis</taxon>
        <taxon>Zopfiaceae</taxon>
        <taxon>Zopfia</taxon>
    </lineage>
</organism>
<evidence type="ECO:0000313" key="2">
    <source>
        <dbReference type="EMBL" id="KAF2193429.1"/>
    </source>
</evidence>
<dbReference type="InterPro" id="IPR029058">
    <property type="entry name" value="AB_hydrolase_fold"/>
</dbReference>
<dbReference type="Proteomes" id="UP000800200">
    <property type="component" value="Unassembled WGS sequence"/>
</dbReference>
<evidence type="ECO:0000256" key="1">
    <source>
        <dbReference type="SAM" id="MobiDB-lite"/>
    </source>
</evidence>
<sequence>MCGMGIGGRWTNFHYIFSKYGITADSDRAVAVGWWTGGHLVMSTTGWTTRDAGVPPPTATLSFYVPVDFESEELDSHSKTTAPLPRLKEEAHFR</sequence>
<dbReference type="Gene3D" id="3.40.50.1820">
    <property type="entry name" value="alpha/beta hydrolase"/>
    <property type="match status" value="1"/>
</dbReference>
<gene>
    <name evidence="2" type="ORF">K469DRAFT_235869</name>
</gene>
<protein>
    <submittedName>
        <fullName evidence="2">Uncharacterized protein</fullName>
    </submittedName>
</protein>
<proteinExistence type="predicted"/>
<dbReference type="EMBL" id="ML994613">
    <property type="protein sequence ID" value="KAF2193429.1"/>
    <property type="molecule type" value="Genomic_DNA"/>
</dbReference>
<dbReference type="OrthoDB" id="19653at2759"/>
<dbReference type="AlphaFoldDB" id="A0A6A6ERM2"/>